<dbReference type="Proteomes" id="UP000027222">
    <property type="component" value="Unassembled WGS sequence"/>
</dbReference>
<evidence type="ECO:0000313" key="2">
    <source>
        <dbReference type="Proteomes" id="UP000027222"/>
    </source>
</evidence>
<name>A0A067SKQ5_GALM3</name>
<dbReference type="HOGENOM" id="CLU_1245457_0_0_1"/>
<proteinExistence type="predicted"/>
<protein>
    <submittedName>
        <fullName evidence="1">Uncharacterized protein</fullName>
    </submittedName>
</protein>
<dbReference type="EMBL" id="KL142415">
    <property type="protein sequence ID" value="KDR67353.1"/>
    <property type="molecule type" value="Genomic_DNA"/>
</dbReference>
<accession>A0A067SKQ5</accession>
<reference evidence="2" key="1">
    <citation type="journal article" date="2014" name="Proc. Natl. Acad. Sci. U.S.A.">
        <title>Extensive sampling of basidiomycete genomes demonstrates inadequacy of the white-rot/brown-rot paradigm for wood decay fungi.</title>
        <authorList>
            <person name="Riley R."/>
            <person name="Salamov A.A."/>
            <person name="Brown D.W."/>
            <person name="Nagy L.G."/>
            <person name="Floudas D."/>
            <person name="Held B.W."/>
            <person name="Levasseur A."/>
            <person name="Lombard V."/>
            <person name="Morin E."/>
            <person name="Otillar R."/>
            <person name="Lindquist E.A."/>
            <person name="Sun H."/>
            <person name="LaButti K.M."/>
            <person name="Schmutz J."/>
            <person name="Jabbour D."/>
            <person name="Luo H."/>
            <person name="Baker S.E."/>
            <person name="Pisabarro A.G."/>
            <person name="Walton J.D."/>
            <person name="Blanchette R.A."/>
            <person name="Henrissat B."/>
            <person name="Martin F."/>
            <person name="Cullen D."/>
            <person name="Hibbett D.S."/>
            <person name="Grigoriev I.V."/>
        </authorList>
    </citation>
    <scope>NUCLEOTIDE SEQUENCE [LARGE SCALE GENOMIC DNA]</scope>
    <source>
        <strain evidence="2">CBS 339.88</strain>
    </source>
</reference>
<sequence length="222" mass="25017">MKRWIIPYVSQFAESESEPKKGGVKSGNTGIQVERGVERGRCPRVDSLSREVVKFREQYGNWDRLTSIYAHDQLHDQDREAIQADFHDEQYVRRRQNTNTLSLNELEIVGDKVSDVELDDTQPPLVNSERANEGDFSGKNGFVRLGFQSWLKTPSYCSLEIAVSLGPKLAPFNTDPSTPSTPDPARWKFAADSQAGHGGETVVRQNTCRVDGSIIFNWRKTG</sequence>
<keyword evidence="2" id="KW-1185">Reference proteome</keyword>
<dbReference type="AlphaFoldDB" id="A0A067SKQ5"/>
<gene>
    <name evidence="1" type="ORF">GALMADRAFT_216453</name>
</gene>
<evidence type="ECO:0000313" key="1">
    <source>
        <dbReference type="EMBL" id="KDR67353.1"/>
    </source>
</evidence>
<organism evidence="1 2">
    <name type="scientific">Galerina marginata (strain CBS 339.88)</name>
    <dbReference type="NCBI Taxonomy" id="685588"/>
    <lineage>
        <taxon>Eukaryota</taxon>
        <taxon>Fungi</taxon>
        <taxon>Dikarya</taxon>
        <taxon>Basidiomycota</taxon>
        <taxon>Agaricomycotina</taxon>
        <taxon>Agaricomycetes</taxon>
        <taxon>Agaricomycetidae</taxon>
        <taxon>Agaricales</taxon>
        <taxon>Agaricineae</taxon>
        <taxon>Strophariaceae</taxon>
        <taxon>Galerina</taxon>
    </lineage>
</organism>